<dbReference type="EMBL" id="MATO01000014">
    <property type="protein sequence ID" value="OCS92666.1"/>
    <property type="molecule type" value="Genomic_DNA"/>
</dbReference>
<sequence>MKSNEYVLNRIKVLLQEQGKSYQDLSNDTGISKSLIGHMLSGERVMKPERLIAIAKALGTEVKDLVKGNETNEPLEVVFRGELTNRQSKRAFEAVLFAIEDYVTMKQVD</sequence>
<dbReference type="Proteomes" id="UP000093482">
    <property type="component" value="Unassembled WGS sequence"/>
</dbReference>
<feature type="domain" description="HTH cro/C1-type" evidence="1">
    <location>
        <begin position="11"/>
        <end position="65"/>
    </location>
</feature>
<dbReference type="InterPro" id="IPR010982">
    <property type="entry name" value="Lambda_DNA-bd_dom_sf"/>
</dbReference>
<dbReference type="PROSITE" id="PS50943">
    <property type="entry name" value="HTH_CROC1"/>
    <property type="match status" value="1"/>
</dbReference>
<name>A0A1C0YZZ6_9BACL</name>
<keyword evidence="3" id="KW-1185">Reference proteome</keyword>
<organism evidence="2 3">
    <name type="scientific">Caryophanon latum</name>
    <dbReference type="NCBI Taxonomy" id="33977"/>
    <lineage>
        <taxon>Bacteria</taxon>
        <taxon>Bacillati</taxon>
        <taxon>Bacillota</taxon>
        <taxon>Bacilli</taxon>
        <taxon>Bacillales</taxon>
        <taxon>Caryophanaceae</taxon>
        <taxon>Caryophanon</taxon>
    </lineage>
</organism>
<dbReference type="RefSeq" id="WP_066462254.1">
    <property type="nucleotide sequence ID" value="NZ_MATO01000014.1"/>
</dbReference>
<protein>
    <recommendedName>
        <fullName evidence="1">HTH cro/C1-type domain-containing protein</fullName>
    </recommendedName>
</protein>
<comment type="caution">
    <text evidence="2">The sequence shown here is derived from an EMBL/GenBank/DDBJ whole genome shotgun (WGS) entry which is preliminary data.</text>
</comment>
<evidence type="ECO:0000313" key="2">
    <source>
        <dbReference type="EMBL" id="OCS92666.1"/>
    </source>
</evidence>
<dbReference type="SUPFAM" id="SSF47413">
    <property type="entry name" value="lambda repressor-like DNA-binding domains"/>
    <property type="match status" value="1"/>
</dbReference>
<dbReference type="Gene3D" id="1.10.260.40">
    <property type="entry name" value="lambda repressor-like DNA-binding domains"/>
    <property type="match status" value="1"/>
</dbReference>
<proteinExistence type="predicted"/>
<dbReference type="AlphaFoldDB" id="A0A1C0YZZ6"/>
<reference evidence="2 3" key="1">
    <citation type="submission" date="2016-07" db="EMBL/GenBank/DDBJ databases">
        <title>Caryophanon latum genome sequencing.</title>
        <authorList>
            <person name="Verma A."/>
            <person name="Pal Y."/>
            <person name="Krishnamurthi S."/>
        </authorList>
    </citation>
    <scope>NUCLEOTIDE SEQUENCE [LARGE SCALE GENOMIC DNA]</scope>
    <source>
        <strain evidence="2 3">DSM 14151</strain>
    </source>
</reference>
<accession>A0A1C0YZZ6</accession>
<gene>
    <name evidence="2" type="ORF">A6K76_06200</name>
</gene>
<dbReference type="OrthoDB" id="2970463at2"/>
<dbReference type="SMART" id="SM00530">
    <property type="entry name" value="HTH_XRE"/>
    <property type="match status" value="1"/>
</dbReference>
<dbReference type="GO" id="GO:0003677">
    <property type="term" value="F:DNA binding"/>
    <property type="evidence" value="ECO:0007669"/>
    <property type="project" value="InterPro"/>
</dbReference>
<dbReference type="CDD" id="cd00093">
    <property type="entry name" value="HTH_XRE"/>
    <property type="match status" value="1"/>
</dbReference>
<evidence type="ECO:0000313" key="3">
    <source>
        <dbReference type="Proteomes" id="UP000093482"/>
    </source>
</evidence>
<dbReference type="Pfam" id="PF13443">
    <property type="entry name" value="HTH_26"/>
    <property type="match status" value="1"/>
</dbReference>
<dbReference type="InterPro" id="IPR001387">
    <property type="entry name" value="Cro/C1-type_HTH"/>
</dbReference>
<evidence type="ECO:0000259" key="1">
    <source>
        <dbReference type="PROSITE" id="PS50943"/>
    </source>
</evidence>